<sequence length="228" mass="24012">MADGFLGRWSRRKLDAKEGKPLEAEPVRKAEPEQPSPQPSPASGRGSEAASVSGVAGSSPSPLGGEGRGEGAPLPEPPPPPTLEDANALTSDSDFTRFVKSDVPADVRNAAVKKLFADPHFNVMDGLDTYIDDYTKADPIPESMLRQLAAGRFLGLFREEERKDEPGAEAREDAEGQAPQSVAQSHPPAAPEPAADPQAVPPESHADPDLRLQQDDAARPGEAGRGTG</sequence>
<gene>
    <name evidence="2" type="ORF">EZ313_17470</name>
</gene>
<evidence type="ECO:0000256" key="1">
    <source>
        <dbReference type="SAM" id="MobiDB-lite"/>
    </source>
</evidence>
<reference evidence="2 3" key="1">
    <citation type="submission" date="2019-03" db="EMBL/GenBank/DDBJ databases">
        <title>Ramlibacter henchirensis DSM 14656, whole genome shotgun sequence.</title>
        <authorList>
            <person name="Zhang X."/>
            <person name="Feng G."/>
            <person name="Zhu H."/>
        </authorList>
    </citation>
    <scope>NUCLEOTIDE SEQUENCE [LARGE SCALE GENOMIC DNA]</scope>
    <source>
        <strain evidence="2 3">DSM 14656</strain>
    </source>
</reference>
<feature type="compositionally biased region" description="Basic and acidic residues" evidence="1">
    <location>
        <begin position="204"/>
        <end position="219"/>
    </location>
</feature>
<dbReference type="RefSeq" id="WP_135264534.1">
    <property type="nucleotide sequence ID" value="NZ_SMLM01000002.1"/>
</dbReference>
<evidence type="ECO:0000313" key="3">
    <source>
        <dbReference type="Proteomes" id="UP000298180"/>
    </source>
</evidence>
<dbReference type="Pfam" id="PF11748">
    <property type="entry name" value="DUF3306"/>
    <property type="match status" value="1"/>
</dbReference>
<comment type="caution">
    <text evidence="2">The sequence shown here is derived from an EMBL/GenBank/DDBJ whole genome shotgun (WGS) entry which is preliminary data.</text>
</comment>
<dbReference type="InterPro" id="IPR021735">
    <property type="entry name" value="DUF3306"/>
</dbReference>
<feature type="compositionally biased region" description="Basic and acidic residues" evidence="1">
    <location>
        <begin position="12"/>
        <end position="32"/>
    </location>
</feature>
<name>A0A4Z0BXF9_9BURK</name>
<keyword evidence="3" id="KW-1185">Reference proteome</keyword>
<proteinExistence type="predicted"/>
<organism evidence="2 3">
    <name type="scientific">Ramlibacter henchirensis</name>
    <dbReference type="NCBI Taxonomy" id="204072"/>
    <lineage>
        <taxon>Bacteria</taxon>
        <taxon>Pseudomonadati</taxon>
        <taxon>Pseudomonadota</taxon>
        <taxon>Betaproteobacteria</taxon>
        <taxon>Burkholderiales</taxon>
        <taxon>Comamonadaceae</taxon>
        <taxon>Ramlibacter</taxon>
    </lineage>
</organism>
<feature type="compositionally biased region" description="Basic and acidic residues" evidence="1">
    <location>
        <begin position="158"/>
        <end position="174"/>
    </location>
</feature>
<dbReference type="AlphaFoldDB" id="A0A4Z0BXF9"/>
<feature type="region of interest" description="Disordered" evidence="1">
    <location>
        <begin position="158"/>
        <end position="228"/>
    </location>
</feature>
<dbReference type="Proteomes" id="UP000298180">
    <property type="component" value="Unassembled WGS sequence"/>
</dbReference>
<evidence type="ECO:0000313" key="2">
    <source>
        <dbReference type="EMBL" id="TFZ03010.1"/>
    </source>
</evidence>
<protein>
    <submittedName>
        <fullName evidence="2">DUF3306 domain-containing protein</fullName>
    </submittedName>
</protein>
<feature type="compositionally biased region" description="Low complexity" evidence="1">
    <location>
        <begin position="41"/>
        <end position="63"/>
    </location>
</feature>
<dbReference type="EMBL" id="SMLM01000002">
    <property type="protein sequence ID" value="TFZ03010.1"/>
    <property type="molecule type" value="Genomic_DNA"/>
</dbReference>
<feature type="compositionally biased region" description="Low complexity" evidence="1">
    <location>
        <begin position="192"/>
        <end position="202"/>
    </location>
</feature>
<feature type="region of interest" description="Disordered" evidence="1">
    <location>
        <begin position="1"/>
        <end position="91"/>
    </location>
</feature>
<accession>A0A4Z0BXF9</accession>
<dbReference type="OrthoDB" id="8776025at2"/>